<keyword evidence="2" id="KW-1185">Reference proteome</keyword>
<dbReference type="AlphaFoldDB" id="A0A507C5A4"/>
<dbReference type="EMBL" id="QEAO01000028">
    <property type="protein sequence ID" value="TPX32615.1"/>
    <property type="molecule type" value="Genomic_DNA"/>
</dbReference>
<evidence type="ECO:0000313" key="1">
    <source>
        <dbReference type="EMBL" id="TPX32615.1"/>
    </source>
</evidence>
<protein>
    <submittedName>
        <fullName evidence="1">Uncharacterized protein</fullName>
    </submittedName>
</protein>
<evidence type="ECO:0000313" key="2">
    <source>
        <dbReference type="Proteomes" id="UP000319731"/>
    </source>
</evidence>
<reference evidence="1 2" key="1">
    <citation type="journal article" date="2019" name="Sci. Rep.">
        <title>Comparative genomics of chytrid fungi reveal insights into the obligate biotrophic and pathogenic lifestyle of Synchytrium endobioticum.</title>
        <authorList>
            <person name="van de Vossenberg B.T.L.H."/>
            <person name="Warris S."/>
            <person name="Nguyen H.D.T."/>
            <person name="van Gent-Pelzer M.P.E."/>
            <person name="Joly D.L."/>
            <person name="van de Geest H.C."/>
            <person name="Bonants P.J.M."/>
            <person name="Smith D.S."/>
            <person name="Levesque C.A."/>
            <person name="van der Lee T.A.J."/>
        </authorList>
    </citation>
    <scope>NUCLEOTIDE SEQUENCE [LARGE SCALE GENOMIC DNA]</scope>
    <source>
        <strain evidence="1 2">JEL517</strain>
    </source>
</reference>
<name>A0A507C5A4_9FUNG</name>
<organism evidence="1 2">
    <name type="scientific">Synchytrium microbalum</name>
    <dbReference type="NCBI Taxonomy" id="1806994"/>
    <lineage>
        <taxon>Eukaryota</taxon>
        <taxon>Fungi</taxon>
        <taxon>Fungi incertae sedis</taxon>
        <taxon>Chytridiomycota</taxon>
        <taxon>Chytridiomycota incertae sedis</taxon>
        <taxon>Chytridiomycetes</taxon>
        <taxon>Synchytriales</taxon>
        <taxon>Synchytriaceae</taxon>
        <taxon>Synchytrium</taxon>
    </lineage>
</organism>
<dbReference type="GeneID" id="42005522"/>
<dbReference type="Proteomes" id="UP000319731">
    <property type="component" value="Unassembled WGS sequence"/>
</dbReference>
<dbReference type="RefSeq" id="XP_031023793.1">
    <property type="nucleotide sequence ID" value="XM_031170225.1"/>
</dbReference>
<accession>A0A507C5A4</accession>
<sequence>MDHGCVAEFAPPHELLSNPHSAFSKLVDETGANAQLLRQLAKDSATKSAILAETRAQNNTASASVQQALVSSGAVSSLVNIS</sequence>
<proteinExistence type="predicted"/>
<gene>
    <name evidence="1" type="ORF">SmJEL517_g04297</name>
</gene>
<comment type="caution">
    <text evidence="1">The sequence shown here is derived from an EMBL/GenBank/DDBJ whole genome shotgun (WGS) entry which is preliminary data.</text>
</comment>
<dbReference type="OrthoDB" id="6500128at2759"/>